<dbReference type="InterPro" id="IPR011701">
    <property type="entry name" value="MFS"/>
</dbReference>
<keyword evidence="4 7" id="KW-1133">Transmembrane helix</keyword>
<organism evidence="9 10">
    <name type="scientific">Tremella mesenterica</name>
    <name type="common">Jelly fungus</name>
    <dbReference type="NCBI Taxonomy" id="5217"/>
    <lineage>
        <taxon>Eukaryota</taxon>
        <taxon>Fungi</taxon>
        <taxon>Dikarya</taxon>
        <taxon>Basidiomycota</taxon>
        <taxon>Agaricomycotina</taxon>
        <taxon>Tremellomycetes</taxon>
        <taxon>Tremellales</taxon>
        <taxon>Tremellaceae</taxon>
        <taxon>Tremella</taxon>
    </lineage>
</organism>
<feature type="domain" description="Major facilitator superfamily (MFS) profile" evidence="8">
    <location>
        <begin position="54"/>
        <end position="529"/>
    </location>
</feature>
<dbReference type="AlphaFoldDB" id="A0A4Q1BG96"/>
<comment type="subcellular location">
    <subcellularLocation>
        <location evidence="1">Membrane</location>
        <topology evidence="1">Multi-pass membrane protein</topology>
    </subcellularLocation>
</comment>
<dbReference type="OrthoDB" id="440755at2759"/>
<keyword evidence="10" id="KW-1185">Reference proteome</keyword>
<feature type="transmembrane region" description="Helical" evidence="7">
    <location>
        <begin position="393"/>
        <end position="411"/>
    </location>
</feature>
<dbReference type="GO" id="GO:0016020">
    <property type="term" value="C:membrane"/>
    <property type="evidence" value="ECO:0007669"/>
    <property type="project" value="UniProtKB-SubCell"/>
</dbReference>
<evidence type="ECO:0000256" key="6">
    <source>
        <dbReference type="SAM" id="MobiDB-lite"/>
    </source>
</evidence>
<evidence type="ECO:0000256" key="1">
    <source>
        <dbReference type="ARBA" id="ARBA00004141"/>
    </source>
</evidence>
<feature type="region of interest" description="Disordered" evidence="6">
    <location>
        <begin position="539"/>
        <end position="563"/>
    </location>
</feature>
<feature type="region of interest" description="Disordered" evidence="6">
    <location>
        <begin position="20"/>
        <end position="43"/>
    </location>
</feature>
<dbReference type="SUPFAM" id="SSF103473">
    <property type="entry name" value="MFS general substrate transporter"/>
    <property type="match status" value="2"/>
</dbReference>
<feature type="transmembrane region" description="Helical" evidence="7">
    <location>
        <begin position="456"/>
        <end position="479"/>
    </location>
</feature>
<protein>
    <recommendedName>
        <fullName evidence="8">Major facilitator superfamily (MFS) profile domain-containing protein</fullName>
    </recommendedName>
</protein>
<feature type="transmembrane region" description="Helical" evidence="7">
    <location>
        <begin position="210"/>
        <end position="233"/>
    </location>
</feature>
<evidence type="ECO:0000259" key="8">
    <source>
        <dbReference type="PROSITE" id="PS50850"/>
    </source>
</evidence>
<feature type="transmembrane region" description="Helical" evidence="7">
    <location>
        <begin position="180"/>
        <end position="204"/>
    </location>
</feature>
<evidence type="ECO:0000313" key="9">
    <source>
        <dbReference type="EMBL" id="RXK36163.1"/>
    </source>
</evidence>
<dbReference type="InParanoid" id="A0A4Q1BG96"/>
<keyword evidence="2" id="KW-0813">Transport</keyword>
<feature type="transmembrane region" description="Helical" evidence="7">
    <location>
        <begin position="505"/>
        <end position="525"/>
    </location>
</feature>
<feature type="transmembrane region" description="Helical" evidence="7">
    <location>
        <begin position="92"/>
        <end position="111"/>
    </location>
</feature>
<dbReference type="STRING" id="5217.A0A4Q1BG96"/>
<dbReference type="GO" id="GO:0022857">
    <property type="term" value="F:transmembrane transporter activity"/>
    <property type="evidence" value="ECO:0007669"/>
    <property type="project" value="InterPro"/>
</dbReference>
<comment type="caution">
    <text evidence="9">The sequence shown here is derived from an EMBL/GenBank/DDBJ whole genome shotgun (WGS) entry which is preliminary data.</text>
</comment>
<dbReference type="PANTHER" id="PTHR42718:SF9">
    <property type="entry name" value="MAJOR FACILITATOR SUPERFAMILY MULTIDRUG TRANSPORTER MFSC"/>
    <property type="match status" value="1"/>
</dbReference>
<keyword evidence="3 7" id="KW-0812">Transmembrane</keyword>
<feature type="compositionally biased region" description="Polar residues" evidence="6">
    <location>
        <begin position="29"/>
        <end position="43"/>
    </location>
</feature>
<dbReference type="EMBL" id="SDIL01000106">
    <property type="protein sequence ID" value="RXK36163.1"/>
    <property type="molecule type" value="Genomic_DNA"/>
</dbReference>
<keyword evidence="5 7" id="KW-0472">Membrane</keyword>
<feature type="transmembrane region" description="Helical" evidence="7">
    <location>
        <begin position="366"/>
        <end position="386"/>
    </location>
</feature>
<feature type="transmembrane region" description="Helical" evidence="7">
    <location>
        <begin position="245"/>
        <end position="266"/>
    </location>
</feature>
<dbReference type="Proteomes" id="UP000289152">
    <property type="component" value="Unassembled WGS sequence"/>
</dbReference>
<dbReference type="Gene3D" id="1.20.1250.20">
    <property type="entry name" value="MFS general substrate transporter like domains"/>
    <property type="match status" value="1"/>
</dbReference>
<accession>A0A4Q1BG96</accession>
<feature type="transmembrane region" description="Helical" evidence="7">
    <location>
        <begin position="278"/>
        <end position="295"/>
    </location>
</feature>
<dbReference type="InterPro" id="IPR020846">
    <property type="entry name" value="MFS_dom"/>
</dbReference>
<evidence type="ECO:0000256" key="5">
    <source>
        <dbReference type="ARBA" id="ARBA00023136"/>
    </source>
</evidence>
<feature type="transmembrane region" description="Helical" evidence="7">
    <location>
        <begin position="123"/>
        <end position="149"/>
    </location>
</feature>
<dbReference type="Pfam" id="PF07690">
    <property type="entry name" value="MFS_1"/>
    <property type="match status" value="2"/>
</dbReference>
<evidence type="ECO:0000256" key="2">
    <source>
        <dbReference type="ARBA" id="ARBA00022448"/>
    </source>
</evidence>
<dbReference type="PROSITE" id="PS50850">
    <property type="entry name" value="MFS"/>
    <property type="match status" value="1"/>
</dbReference>
<dbReference type="VEuPathDB" id="FungiDB:TREMEDRAFT_64068"/>
<name>A0A4Q1BG96_TREME</name>
<dbReference type="InterPro" id="IPR036259">
    <property type="entry name" value="MFS_trans_sf"/>
</dbReference>
<feature type="transmembrane region" description="Helical" evidence="7">
    <location>
        <begin position="329"/>
        <end position="354"/>
    </location>
</feature>
<evidence type="ECO:0000256" key="4">
    <source>
        <dbReference type="ARBA" id="ARBA00022989"/>
    </source>
</evidence>
<sequence>MESNGDIVVVPSLERSIDEKSVLDDKQTGPLSSGNGNEQRTSDQIQEMSNGRLMLLATGMAVVWACTSAAILETAFILPTVGREFSLSDAKAQWIAASYMLTLGCFQVIAGRLCDVYGRKRGLLIGCFTFIIFNVLSAVMPNAIGLIILRGFTGLSSASLLPSSAGLIGILYPKGRKRTFAFTVITTGGAAGAAGGELFGGIFIQYIRWTWRACFMSLAAVTIYPLILGWWLIPSDPPITSKLSVDWLGAISLGSGLLLILLGLTISETSSKRWSTPYLPALLIGGVILLGFFIWRQRYLMRCSRREENNKPPPLIPSSLISKDARNVLMIYMASACTWAYTDSFVVFVSYLFFDVLKLKPFDAGLKLSVTFFSGSMAALVVALTISHVPPRVLMTVGCTLSLISPILFGIRKLDWKFWQCDLWAFLFAAYGTDATIAAGSSIISHTASEDDQSVAAGLFQTSCRLGFAIGLAICTLVRDTVQRQHSSQNISSSEDEANLKGLRAAFWTCSGFLMLAILSVGFGMNGWEMLDKPSSQLSSIREEGTNLKSERDKGDQVQESLV</sequence>
<reference evidence="9 10" key="1">
    <citation type="submission" date="2016-06" db="EMBL/GenBank/DDBJ databases">
        <title>Evolution of pathogenesis and genome organization in the Tremellales.</title>
        <authorList>
            <person name="Cuomo C."/>
            <person name="Litvintseva A."/>
            <person name="Heitman J."/>
            <person name="Chen Y."/>
            <person name="Sun S."/>
            <person name="Springer D."/>
            <person name="Dromer F."/>
            <person name="Young S."/>
            <person name="Zeng Q."/>
            <person name="Chapman S."/>
            <person name="Gujja S."/>
            <person name="Saif S."/>
            <person name="Birren B."/>
        </authorList>
    </citation>
    <scope>NUCLEOTIDE SEQUENCE [LARGE SCALE GENOMIC DNA]</scope>
    <source>
        <strain evidence="9 10">ATCC 28783</strain>
    </source>
</reference>
<evidence type="ECO:0000256" key="3">
    <source>
        <dbReference type="ARBA" id="ARBA00022692"/>
    </source>
</evidence>
<dbReference type="FunCoup" id="A0A4Q1BG96">
    <property type="interactions" value="16"/>
</dbReference>
<proteinExistence type="predicted"/>
<feature type="transmembrane region" description="Helical" evidence="7">
    <location>
        <begin position="423"/>
        <end position="444"/>
    </location>
</feature>
<feature type="transmembrane region" description="Helical" evidence="7">
    <location>
        <begin position="53"/>
        <end position="72"/>
    </location>
</feature>
<evidence type="ECO:0000313" key="10">
    <source>
        <dbReference type="Proteomes" id="UP000289152"/>
    </source>
</evidence>
<gene>
    <name evidence="9" type="ORF">M231_06568</name>
</gene>
<dbReference type="Gene3D" id="1.20.1720.10">
    <property type="entry name" value="Multidrug resistance protein D"/>
    <property type="match status" value="1"/>
</dbReference>
<dbReference type="PANTHER" id="PTHR42718">
    <property type="entry name" value="MAJOR FACILITATOR SUPERFAMILY MULTIDRUG TRANSPORTER MFSC"/>
    <property type="match status" value="1"/>
</dbReference>
<evidence type="ECO:0000256" key="7">
    <source>
        <dbReference type="SAM" id="Phobius"/>
    </source>
</evidence>
<feature type="compositionally biased region" description="Basic and acidic residues" evidence="6">
    <location>
        <begin position="541"/>
        <end position="557"/>
    </location>
</feature>